<proteinExistence type="predicted"/>
<name>A0AAW2YXK1_9EUKA</name>
<evidence type="ECO:0000313" key="2">
    <source>
        <dbReference type="EMBL" id="KAL0481729.1"/>
    </source>
</evidence>
<feature type="domain" description="N-acetyltransferase" evidence="1">
    <location>
        <begin position="108"/>
        <end position="176"/>
    </location>
</feature>
<dbReference type="GO" id="GO:0016747">
    <property type="term" value="F:acyltransferase activity, transferring groups other than amino-acyl groups"/>
    <property type="evidence" value="ECO:0007669"/>
    <property type="project" value="InterPro"/>
</dbReference>
<dbReference type="Proteomes" id="UP001431209">
    <property type="component" value="Unassembled WGS sequence"/>
</dbReference>
<dbReference type="EMBL" id="JAOPGA020001032">
    <property type="protein sequence ID" value="KAL0484250.1"/>
    <property type="molecule type" value="Genomic_DNA"/>
</dbReference>
<accession>A0AAW2YXK1</accession>
<dbReference type="EMBL" id="JAOPGA020000787">
    <property type="protein sequence ID" value="KAL0481729.1"/>
    <property type="molecule type" value="Genomic_DNA"/>
</dbReference>
<dbReference type="SUPFAM" id="SSF55729">
    <property type="entry name" value="Acyl-CoA N-acyltransferases (Nat)"/>
    <property type="match status" value="1"/>
</dbReference>
<evidence type="ECO:0000313" key="4">
    <source>
        <dbReference type="Proteomes" id="UP001431209"/>
    </source>
</evidence>
<comment type="caution">
    <text evidence="2">The sequence shown here is derived from an EMBL/GenBank/DDBJ whole genome shotgun (WGS) entry which is preliminary data.</text>
</comment>
<organism evidence="2 4">
    <name type="scientific">Acrasis kona</name>
    <dbReference type="NCBI Taxonomy" id="1008807"/>
    <lineage>
        <taxon>Eukaryota</taxon>
        <taxon>Discoba</taxon>
        <taxon>Heterolobosea</taxon>
        <taxon>Tetramitia</taxon>
        <taxon>Eutetramitia</taxon>
        <taxon>Acrasidae</taxon>
        <taxon>Acrasis</taxon>
    </lineage>
</organism>
<dbReference type="Gene3D" id="3.40.630.30">
    <property type="match status" value="1"/>
</dbReference>
<dbReference type="InterPro" id="IPR000182">
    <property type="entry name" value="GNAT_dom"/>
</dbReference>
<protein>
    <submittedName>
        <fullName evidence="3">MshD</fullName>
    </submittedName>
</protein>
<dbReference type="Pfam" id="PF13673">
    <property type="entry name" value="Acetyltransf_10"/>
    <property type="match status" value="1"/>
</dbReference>
<dbReference type="AlphaFoldDB" id="A0AAW2YXK1"/>
<gene>
    <name evidence="3" type="ORF">AKO1_004838</name>
    <name evidence="2" type="ORF">AKO1_010402</name>
</gene>
<sequence>MTQEQLQIEHDDIQHKLQAHIDNKQKELICKIKVTMDSKYADEIAAVMNDAYKDDWTGPQSFKTCDRTNKEDIINMMRSQPNNGAFVLLMDGHERIQSLFFVDFNNVNSQRVMGLHMLSVPKKLQGRGLGSLLMTLSDITAETCSCSSIELTVISQANLIKDMYSRKGFVEYGTKPWPESYISHIQDEKRSEIYFYMMRKTIKNS</sequence>
<evidence type="ECO:0000313" key="3">
    <source>
        <dbReference type="EMBL" id="KAL0484250.1"/>
    </source>
</evidence>
<keyword evidence="4" id="KW-1185">Reference proteome</keyword>
<evidence type="ECO:0000259" key="1">
    <source>
        <dbReference type="Pfam" id="PF13673"/>
    </source>
</evidence>
<dbReference type="InterPro" id="IPR016181">
    <property type="entry name" value="Acyl_CoA_acyltransferase"/>
</dbReference>
<reference evidence="2 4" key="1">
    <citation type="submission" date="2024-03" db="EMBL/GenBank/DDBJ databases">
        <title>The Acrasis kona genome and developmental transcriptomes reveal deep origins of eukaryotic multicellular pathways.</title>
        <authorList>
            <person name="Sheikh S."/>
            <person name="Fu C.-J."/>
            <person name="Brown M.W."/>
            <person name="Baldauf S.L."/>
        </authorList>
    </citation>
    <scope>NUCLEOTIDE SEQUENCE [LARGE SCALE GENOMIC DNA]</scope>
    <source>
        <strain evidence="2 4">ATCC MYA-3509</strain>
    </source>
</reference>